<feature type="domain" description="DRBM" evidence="11">
    <location>
        <begin position="152"/>
        <end position="220"/>
    </location>
</feature>
<dbReference type="InterPro" id="IPR036389">
    <property type="entry name" value="RNase_III_sf"/>
</dbReference>
<keyword evidence="9" id="KW-0963">Cytoplasm</keyword>
<evidence type="ECO:0000313" key="14">
    <source>
        <dbReference type="Proteomes" id="UP001216390"/>
    </source>
</evidence>
<evidence type="ECO:0000256" key="5">
    <source>
        <dbReference type="ARBA" id="ARBA00022722"/>
    </source>
</evidence>
<keyword evidence="6 9" id="KW-0255">Endonuclease</keyword>
<accession>A0AAE9Y7W0</accession>
<evidence type="ECO:0000256" key="3">
    <source>
        <dbReference type="ARBA" id="ARBA00022552"/>
    </source>
</evidence>
<protein>
    <recommendedName>
        <fullName evidence="9">Ribonuclease 3</fullName>
        <ecNumber evidence="9">3.1.26.3</ecNumber>
    </recommendedName>
    <alternativeName>
        <fullName evidence="9">Ribonuclease III</fullName>
        <shortName evidence="9">RNase III</shortName>
    </alternativeName>
</protein>
<dbReference type="EC" id="3.1.26.3" evidence="9"/>
<comment type="function">
    <text evidence="9">Digests double-stranded RNA. Involved in the processing of primary rRNA transcript to yield the immediate precursors to the large and small rRNAs (23S and 16S). Processes some mRNAs, and tRNAs when they are encoded in the rRNA operon. Processes pre-crRNA and tracrRNA of type II CRISPR loci if present in the organism.</text>
</comment>
<dbReference type="GO" id="GO:0006364">
    <property type="term" value="P:rRNA processing"/>
    <property type="evidence" value="ECO:0007669"/>
    <property type="project" value="UniProtKB-UniRule"/>
</dbReference>
<dbReference type="GO" id="GO:0006397">
    <property type="term" value="P:mRNA processing"/>
    <property type="evidence" value="ECO:0007669"/>
    <property type="project" value="UniProtKB-UniRule"/>
</dbReference>
<dbReference type="PROSITE" id="PS50142">
    <property type="entry name" value="RNASE_3_2"/>
    <property type="match status" value="1"/>
</dbReference>
<evidence type="ECO:0000256" key="8">
    <source>
        <dbReference type="ARBA" id="ARBA00022884"/>
    </source>
</evidence>
<dbReference type="InterPro" id="IPR000999">
    <property type="entry name" value="RNase_III_dom"/>
</dbReference>
<keyword evidence="9" id="KW-0479">Metal-binding</keyword>
<feature type="active site" evidence="9">
    <location>
        <position position="114"/>
    </location>
</feature>
<dbReference type="SMART" id="SM00535">
    <property type="entry name" value="RIBOc"/>
    <property type="match status" value="1"/>
</dbReference>
<dbReference type="GO" id="GO:0019843">
    <property type="term" value="F:rRNA binding"/>
    <property type="evidence" value="ECO:0007669"/>
    <property type="project" value="UniProtKB-KW"/>
</dbReference>
<dbReference type="Gene3D" id="1.10.1520.10">
    <property type="entry name" value="Ribonuclease III domain"/>
    <property type="match status" value="1"/>
</dbReference>
<feature type="binding site" evidence="9">
    <location>
        <position position="114"/>
    </location>
    <ligand>
        <name>Mg(2+)</name>
        <dbReference type="ChEBI" id="CHEBI:18420"/>
    </ligand>
</feature>
<keyword evidence="3 9" id="KW-0698">rRNA processing</keyword>
<dbReference type="EMBL" id="CP116942">
    <property type="protein sequence ID" value="WCO68404.1"/>
    <property type="molecule type" value="Genomic_DNA"/>
</dbReference>
<keyword evidence="14" id="KW-1185">Reference proteome</keyword>
<evidence type="ECO:0000313" key="13">
    <source>
        <dbReference type="EMBL" id="WCO68404.1"/>
    </source>
</evidence>
<evidence type="ECO:0000256" key="9">
    <source>
        <dbReference type="HAMAP-Rule" id="MF_00104"/>
    </source>
</evidence>
<evidence type="ECO:0000256" key="6">
    <source>
        <dbReference type="ARBA" id="ARBA00022759"/>
    </source>
</evidence>
<dbReference type="GO" id="GO:0046872">
    <property type="term" value="F:metal ion binding"/>
    <property type="evidence" value="ECO:0007669"/>
    <property type="project" value="UniProtKB-KW"/>
</dbReference>
<feature type="binding site" evidence="9">
    <location>
        <position position="111"/>
    </location>
    <ligand>
        <name>Mg(2+)</name>
        <dbReference type="ChEBI" id="CHEBI:18420"/>
    </ligand>
</feature>
<dbReference type="Gene3D" id="3.30.160.20">
    <property type="match status" value="1"/>
</dbReference>
<dbReference type="InterPro" id="IPR011907">
    <property type="entry name" value="RNase_III"/>
</dbReference>
<feature type="binding site" evidence="9">
    <location>
        <position position="38"/>
    </location>
    <ligand>
        <name>Mg(2+)</name>
        <dbReference type="ChEBI" id="CHEBI:18420"/>
    </ligand>
</feature>
<dbReference type="Pfam" id="PF14622">
    <property type="entry name" value="Ribonucleas_3_3"/>
    <property type="match status" value="1"/>
</dbReference>
<evidence type="ECO:0000256" key="4">
    <source>
        <dbReference type="ARBA" id="ARBA00022664"/>
    </source>
</evidence>
<dbReference type="GO" id="GO:0005737">
    <property type="term" value="C:cytoplasm"/>
    <property type="evidence" value="ECO:0007669"/>
    <property type="project" value="UniProtKB-SubCell"/>
</dbReference>
<keyword evidence="5 9" id="KW-0540">Nuclease</keyword>
<keyword evidence="9" id="KW-0699">rRNA-binding</keyword>
<dbReference type="CDD" id="cd00593">
    <property type="entry name" value="RIBOc"/>
    <property type="match status" value="1"/>
</dbReference>
<comment type="subunit">
    <text evidence="9">Homodimer.</text>
</comment>
<evidence type="ECO:0000256" key="2">
    <source>
        <dbReference type="ARBA" id="ARBA00010183"/>
    </source>
</evidence>
<evidence type="ECO:0000256" key="7">
    <source>
        <dbReference type="ARBA" id="ARBA00022801"/>
    </source>
</evidence>
<dbReference type="InterPro" id="IPR014720">
    <property type="entry name" value="dsRBD_dom"/>
</dbReference>
<keyword evidence="8 9" id="KW-0694">RNA-binding</keyword>
<feature type="domain" description="RNase III" evidence="12">
    <location>
        <begin position="1"/>
        <end position="125"/>
    </location>
</feature>
<dbReference type="GO" id="GO:0010468">
    <property type="term" value="P:regulation of gene expression"/>
    <property type="evidence" value="ECO:0007669"/>
    <property type="project" value="TreeGrafter"/>
</dbReference>
<dbReference type="KEGG" id="ima:PO878_06640"/>
<dbReference type="PROSITE" id="PS00517">
    <property type="entry name" value="RNASE_3_1"/>
    <property type="match status" value="1"/>
</dbReference>
<dbReference type="GO" id="GO:0004525">
    <property type="term" value="F:ribonuclease III activity"/>
    <property type="evidence" value="ECO:0007669"/>
    <property type="project" value="UniProtKB-UniRule"/>
</dbReference>
<dbReference type="GO" id="GO:0008033">
    <property type="term" value="P:tRNA processing"/>
    <property type="evidence" value="ECO:0007669"/>
    <property type="project" value="UniProtKB-KW"/>
</dbReference>
<dbReference type="SUPFAM" id="SSF54768">
    <property type="entry name" value="dsRNA-binding domain-like"/>
    <property type="match status" value="1"/>
</dbReference>
<name>A0AAE9Y7W0_9ACTN</name>
<evidence type="ECO:0000256" key="1">
    <source>
        <dbReference type="ARBA" id="ARBA00000109"/>
    </source>
</evidence>
<keyword evidence="9" id="KW-0819">tRNA processing</keyword>
<dbReference type="SUPFAM" id="SSF69065">
    <property type="entry name" value="RNase III domain-like"/>
    <property type="match status" value="1"/>
</dbReference>
<organism evidence="13 14">
    <name type="scientific">Iamia majanohamensis</name>
    <dbReference type="NCBI Taxonomy" id="467976"/>
    <lineage>
        <taxon>Bacteria</taxon>
        <taxon>Bacillati</taxon>
        <taxon>Actinomycetota</taxon>
        <taxon>Acidimicrobiia</taxon>
        <taxon>Acidimicrobiales</taxon>
        <taxon>Iamiaceae</taxon>
        <taxon>Iamia</taxon>
    </lineage>
</organism>
<comment type="catalytic activity">
    <reaction evidence="1 9">
        <text>Endonucleolytic cleavage to 5'-phosphomonoester.</text>
        <dbReference type="EC" id="3.1.26.3"/>
    </reaction>
</comment>
<proteinExistence type="inferred from homology"/>
<dbReference type="NCBIfam" id="TIGR02191">
    <property type="entry name" value="RNaseIII"/>
    <property type="match status" value="1"/>
</dbReference>
<comment type="cofactor">
    <cofactor evidence="9">
        <name>Mg(2+)</name>
        <dbReference type="ChEBI" id="CHEBI:18420"/>
    </cofactor>
</comment>
<evidence type="ECO:0000259" key="12">
    <source>
        <dbReference type="PROSITE" id="PS50142"/>
    </source>
</evidence>
<keyword evidence="4 9" id="KW-0507">mRNA processing</keyword>
<sequence>MAERLGHTFADPGLLEMAICHRSWCAENPGGRSNERLEFLGDAVLGAVVAEELYRRFPDADEGWLSRARATVVRASTLAEAAEEVGLGAEIRLGKGEEATGGREKPSILADGLEALIGAVHLDAGRAASAAAVMTLLGDRIATASGAPGHLDDKTLLQEHASQVLGEVVTYAVTDSGPEHDKTFEATARIRGRSLGSGTGRTKKQAEQRAARQAYEALTGPDGAGAPDPTTPAGTVPAPSTKDEDA</sequence>
<feature type="active site" evidence="9">
    <location>
        <position position="42"/>
    </location>
</feature>
<feature type="region of interest" description="Disordered" evidence="10">
    <location>
        <begin position="190"/>
        <end position="246"/>
    </location>
</feature>
<dbReference type="HAMAP" id="MF_00104">
    <property type="entry name" value="RNase_III"/>
    <property type="match status" value="1"/>
</dbReference>
<comment type="similarity">
    <text evidence="2">Belongs to the ribonuclease III family.</text>
</comment>
<dbReference type="RefSeq" id="WP_272737921.1">
    <property type="nucleotide sequence ID" value="NZ_CP116942.1"/>
</dbReference>
<keyword evidence="9" id="KW-0460">Magnesium</keyword>
<dbReference type="SMART" id="SM00358">
    <property type="entry name" value="DSRM"/>
    <property type="match status" value="1"/>
</dbReference>
<reference evidence="13" key="1">
    <citation type="submission" date="2023-01" db="EMBL/GenBank/DDBJ databases">
        <title>The diversity of Class Acidimicrobiia in South China Sea sediment environments and the proposal of Iamia marina sp. nov., a novel species of the genus Iamia.</title>
        <authorList>
            <person name="He Y."/>
            <person name="Tian X."/>
        </authorList>
    </citation>
    <scope>NUCLEOTIDE SEQUENCE</scope>
    <source>
        <strain evidence="13">DSM 19957</strain>
    </source>
</reference>
<comment type="subcellular location">
    <subcellularLocation>
        <location evidence="9">Cytoplasm</location>
    </subcellularLocation>
</comment>
<gene>
    <name evidence="9 13" type="primary">rnc</name>
    <name evidence="13" type="ORF">PO878_06640</name>
</gene>
<dbReference type="FunFam" id="1.10.1520.10:FF:000001">
    <property type="entry name" value="Ribonuclease 3"/>
    <property type="match status" value="1"/>
</dbReference>
<dbReference type="PANTHER" id="PTHR11207">
    <property type="entry name" value="RIBONUCLEASE III"/>
    <property type="match status" value="1"/>
</dbReference>
<evidence type="ECO:0000256" key="10">
    <source>
        <dbReference type="SAM" id="MobiDB-lite"/>
    </source>
</evidence>
<keyword evidence="7 9" id="KW-0378">Hydrolase</keyword>
<dbReference type="Pfam" id="PF00035">
    <property type="entry name" value="dsrm"/>
    <property type="match status" value="1"/>
</dbReference>
<dbReference type="AlphaFoldDB" id="A0AAE9Y7W0"/>
<dbReference type="GO" id="GO:0003725">
    <property type="term" value="F:double-stranded RNA binding"/>
    <property type="evidence" value="ECO:0007669"/>
    <property type="project" value="TreeGrafter"/>
</dbReference>
<dbReference type="Proteomes" id="UP001216390">
    <property type="component" value="Chromosome"/>
</dbReference>
<dbReference type="PANTHER" id="PTHR11207:SF0">
    <property type="entry name" value="RIBONUCLEASE 3"/>
    <property type="match status" value="1"/>
</dbReference>
<evidence type="ECO:0000259" key="11">
    <source>
        <dbReference type="PROSITE" id="PS50137"/>
    </source>
</evidence>
<dbReference type="CDD" id="cd10845">
    <property type="entry name" value="DSRM_RNAse_III_family"/>
    <property type="match status" value="1"/>
</dbReference>
<dbReference type="PROSITE" id="PS50137">
    <property type="entry name" value="DS_RBD"/>
    <property type="match status" value="1"/>
</dbReference>